<reference evidence="1" key="2">
    <citation type="submission" date="2022-10" db="EMBL/GenBank/DDBJ databases">
        <title>Human gut microbiome strain richness.</title>
        <authorList>
            <person name="Chen-Liaw A."/>
        </authorList>
    </citation>
    <scope>NUCLEOTIDE SEQUENCE</scope>
    <source>
        <strain evidence="1">RTP21484st1_H8_RTP21484_190118</strain>
    </source>
</reference>
<dbReference type="AlphaFoldDB" id="A0A413ELT9"/>
<dbReference type="InterPro" id="IPR054500">
    <property type="entry name" value="Phage_fiber_rpt"/>
</dbReference>
<organism evidence="2 3">
    <name type="scientific">Bacteroides ovatus</name>
    <dbReference type="NCBI Taxonomy" id="28116"/>
    <lineage>
        <taxon>Bacteria</taxon>
        <taxon>Pseudomonadati</taxon>
        <taxon>Bacteroidota</taxon>
        <taxon>Bacteroidia</taxon>
        <taxon>Bacteroidales</taxon>
        <taxon>Bacteroidaceae</taxon>
        <taxon>Bacteroides</taxon>
    </lineage>
</organism>
<evidence type="ECO:0000313" key="3">
    <source>
        <dbReference type="Proteomes" id="UP000286031"/>
    </source>
</evidence>
<reference evidence="2 3" key="1">
    <citation type="submission" date="2018-08" db="EMBL/GenBank/DDBJ databases">
        <title>A genome reference for cultivated species of the human gut microbiota.</title>
        <authorList>
            <person name="Zou Y."/>
            <person name="Xue W."/>
            <person name="Luo G."/>
        </authorList>
    </citation>
    <scope>NUCLEOTIDE SEQUENCE [LARGE SCALE GENOMIC DNA]</scope>
    <source>
        <strain evidence="2 3">AF04-46</strain>
    </source>
</reference>
<accession>A0A413ELT9</accession>
<dbReference type="RefSeq" id="WP_118023941.1">
    <property type="nucleotide sequence ID" value="NZ_JAQCPI010000026.1"/>
</dbReference>
<protein>
    <submittedName>
        <fullName evidence="2">Pertactin family virulence factor/autotransporter</fullName>
    </submittedName>
</protein>
<sequence>MEIKSNYIPHNFRNKYLKNVGGSYSSTVLQSTVSGEAGTKVVVIDDLETSSKDKALSANMGKYLNENKQDKNEYVDTINQYLSTDSDVKFNSVAGKNGEFDNLKVKGGLDVFTITSNEVRGTNGILYVTDSAQVTGITSNENNVMVLTVSDSVFRVDDILLSQTFDSSSKKIVLKVTTVDDGTTITCNVIEALGNIETGDALVRIANTSDAARQSSILLNPYDGCIDIRTGCTSESDSTISSRIGNLDGITDTDFGELSGDGLYSNNAYLSGAIRNLSGKWELKDDGSGKLANGNISWDTNGNLNLKFGTKKVFKKFDIDDYDFSNAFKIDLSDGLNFYFTKNKDNDPRTIILPSGKELEGYEVEMDFDGNPGLITVKCDSNYVIRYNGSYVNEIRIGHYPRRLKLVARKTYQLLSQRCEWWIDNAAEFKISSDGTFAGTFRSI</sequence>
<evidence type="ECO:0000313" key="2">
    <source>
        <dbReference type="EMBL" id="RGX08078.1"/>
    </source>
</evidence>
<dbReference type="Pfam" id="PF22337">
    <property type="entry name" value="Phage_fiber_rpt"/>
    <property type="match status" value="1"/>
</dbReference>
<evidence type="ECO:0000313" key="1">
    <source>
        <dbReference type="EMBL" id="MDC7956935.1"/>
    </source>
</evidence>
<dbReference type="EMBL" id="JAQQPO010000001">
    <property type="protein sequence ID" value="MDC7956935.1"/>
    <property type="molecule type" value="Genomic_DNA"/>
</dbReference>
<dbReference type="Proteomes" id="UP000286031">
    <property type="component" value="Unassembled WGS sequence"/>
</dbReference>
<gene>
    <name evidence="2" type="ORF">DWV35_16800</name>
    <name evidence="1" type="ORF">PQ628_01795</name>
</gene>
<dbReference type="EMBL" id="QSBI01000023">
    <property type="protein sequence ID" value="RGX08078.1"/>
    <property type="molecule type" value="Genomic_DNA"/>
</dbReference>
<dbReference type="Proteomes" id="UP001215078">
    <property type="component" value="Unassembled WGS sequence"/>
</dbReference>
<comment type="caution">
    <text evidence="2">The sequence shown here is derived from an EMBL/GenBank/DDBJ whole genome shotgun (WGS) entry which is preliminary data.</text>
</comment>
<name>A0A413ELT9_BACOV</name>
<proteinExistence type="predicted"/>